<evidence type="ECO:0000313" key="2">
    <source>
        <dbReference type="EMBL" id="KGM11022.1"/>
    </source>
</evidence>
<dbReference type="Proteomes" id="UP000054314">
    <property type="component" value="Unassembled WGS sequence"/>
</dbReference>
<evidence type="ECO:0008006" key="4">
    <source>
        <dbReference type="Google" id="ProtNLM"/>
    </source>
</evidence>
<keyword evidence="1" id="KW-1133">Transmembrane helix</keyword>
<dbReference type="AlphaFoldDB" id="A0A0A0BTI7"/>
<feature type="transmembrane region" description="Helical" evidence="1">
    <location>
        <begin position="34"/>
        <end position="52"/>
    </location>
</feature>
<comment type="caution">
    <text evidence="2">The sequence shown here is derived from an EMBL/GenBank/DDBJ whole genome shotgun (WGS) entry which is preliminary data.</text>
</comment>
<accession>A0A0A0BTI7</accession>
<evidence type="ECO:0000313" key="3">
    <source>
        <dbReference type="Proteomes" id="UP000054314"/>
    </source>
</evidence>
<gene>
    <name evidence="2" type="ORF">N869_03025</name>
</gene>
<protein>
    <recommendedName>
        <fullName evidence="4">Histidine kinase</fullName>
    </recommendedName>
</protein>
<sequence>MVAVAGVTLEALSLTVLAAWWVVGMIRVGSQAPAVGISLVVFCLAMALVLVAASRALVRGARRARSLVVTWQLLQGAVAASMVQAGVLWAWAVVAVSVVVVVLMMTRPVAEHTGALVPRPEETRPEH</sequence>
<evidence type="ECO:0000256" key="1">
    <source>
        <dbReference type="SAM" id="Phobius"/>
    </source>
</evidence>
<dbReference type="EMBL" id="AXCZ01000126">
    <property type="protein sequence ID" value="KGM11022.1"/>
    <property type="molecule type" value="Genomic_DNA"/>
</dbReference>
<organism evidence="2 3">
    <name type="scientific">Cellulomonas bogoriensis 69B4 = DSM 16987</name>
    <dbReference type="NCBI Taxonomy" id="1386082"/>
    <lineage>
        <taxon>Bacteria</taxon>
        <taxon>Bacillati</taxon>
        <taxon>Actinomycetota</taxon>
        <taxon>Actinomycetes</taxon>
        <taxon>Micrococcales</taxon>
        <taxon>Cellulomonadaceae</taxon>
        <taxon>Cellulomonas</taxon>
    </lineage>
</organism>
<proteinExistence type="predicted"/>
<keyword evidence="1" id="KW-0812">Transmembrane</keyword>
<reference evidence="2 3" key="1">
    <citation type="submission" date="2013-08" db="EMBL/GenBank/DDBJ databases">
        <title>Genome sequencing of Cellulomonas bogoriensis 69B4.</title>
        <authorList>
            <person name="Chen F."/>
            <person name="Li Y."/>
            <person name="Wang G."/>
        </authorList>
    </citation>
    <scope>NUCLEOTIDE SEQUENCE [LARGE SCALE GENOMIC DNA]</scope>
    <source>
        <strain evidence="2 3">69B4</strain>
    </source>
</reference>
<keyword evidence="1" id="KW-0472">Membrane</keyword>
<name>A0A0A0BTI7_9CELL</name>
<feature type="transmembrane region" description="Helical" evidence="1">
    <location>
        <begin position="88"/>
        <end position="106"/>
    </location>
</feature>
<keyword evidence="3" id="KW-1185">Reference proteome</keyword>